<organism evidence="3 4">
    <name type="scientific">Zobellella aerophila</name>
    <dbReference type="NCBI Taxonomy" id="870480"/>
    <lineage>
        <taxon>Bacteria</taxon>
        <taxon>Pseudomonadati</taxon>
        <taxon>Pseudomonadota</taxon>
        <taxon>Gammaproteobacteria</taxon>
        <taxon>Aeromonadales</taxon>
        <taxon>Aeromonadaceae</taxon>
        <taxon>Zobellella</taxon>
    </lineage>
</organism>
<dbReference type="CDD" id="cd05379">
    <property type="entry name" value="CAP_bacterial"/>
    <property type="match status" value="1"/>
</dbReference>
<evidence type="ECO:0000256" key="1">
    <source>
        <dbReference type="SAM" id="SignalP"/>
    </source>
</evidence>
<evidence type="ECO:0000259" key="2">
    <source>
        <dbReference type="Pfam" id="PF00188"/>
    </source>
</evidence>
<feature type="signal peptide" evidence="1">
    <location>
        <begin position="1"/>
        <end position="22"/>
    </location>
</feature>
<keyword evidence="4" id="KW-1185">Reference proteome</keyword>
<keyword evidence="1" id="KW-0732">Signal</keyword>
<dbReference type="EMBL" id="BAABCX010000002">
    <property type="protein sequence ID" value="GAA3537738.1"/>
    <property type="molecule type" value="Genomic_DNA"/>
</dbReference>
<sequence length="162" mass="17124">MRHPLAKIAVTAGILASVVSCAGGTSSVPGTNILDLINQRRAAAGCAAVTGSNTLRVAADRHAVDMRDNGAHLQAGTDGHTGSDGSRPEQRIIAAGFTPLSGHGEILYWSESPSSEAETVNWWMNSPTHKAIMLDCQYTHAGVGLLYPNGTKWYTVVDFGRH</sequence>
<proteinExistence type="predicted"/>
<evidence type="ECO:0000313" key="4">
    <source>
        <dbReference type="Proteomes" id="UP001500795"/>
    </source>
</evidence>
<dbReference type="Proteomes" id="UP001500795">
    <property type="component" value="Unassembled WGS sequence"/>
</dbReference>
<feature type="chain" id="PRO_5045987602" description="SCP domain-containing protein" evidence="1">
    <location>
        <begin position="23"/>
        <end position="162"/>
    </location>
</feature>
<dbReference type="PANTHER" id="PTHR31157:SF1">
    <property type="entry name" value="SCP DOMAIN-CONTAINING PROTEIN"/>
    <property type="match status" value="1"/>
</dbReference>
<comment type="caution">
    <text evidence="3">The sequence shown here is derived from an EMBL/GenBank/DDBJ whole genome shotgun (WGS) entry which is preliminary data.</text>
</comment>
<evidence type="ECO:0000313" key="3">
    <source>
        <dbReference type="EMBL" id="GAA3537738.1"/>
    </source>
</evidence>
<reference evidence="4" key="1">
    <citation type="journal article" date="2019" name="Int. J. Syst. Evol. Microbiol.">
        <title>The Global Catalogue of Microorganisms (GCM) 10K type strain sequencing project: providing services to taxonomists for standard genome sequencing and annotation.</title>
        <authorList>
            <consortium name="The Broad Institute Genomics Platform"/>
            <consortium name="The Broad Institute Genome Sequencing Center for Infectious Disease"/>
            <person name="Wu L."/>
            <person name="Ma J."/>
        </authorList>
    </citation>
    <scope>NUCLEOTIDE SEQUENCE [LARGE SCALE GENOMIC DNA]</scope>
    <source>
        <strain evidence="4">JCM 17110</strain>
    </source>
</reference>
<dbReference type="Pfam" id="PF00188">
    <property type="entry name" value="CAP"/>
    <property type="match status" value="1"/>
</dbReference>
<dbReference type="PROSITE" id="PS51257">
    <property type="entry name" value="PROKAR_LIPOPROTEIN"/>
    <property type="match status" value="1"/>
</dbReference>
<protein>
    <recommendedName>
        <fullName evidence="2">SCP domain-containing protein</fullName>
    </recommendedName>
</protein>
<feature type="domain" description="SCP" evidence="2">
    <location>
        <begin position="34"/>
        <end position="159"/>
    </location>
</feature>
<accession>A0ABP6VR22</accession>
<gene>
    <name evidence="3" type="ORF">GCM10022394_16690</name>
</gene>
<name>A0ABP6VR22_9GAMM</name>
<dbReference type="Gene3D" id="3.40.33.10">
    <property type="entry name" value="CAP"/>
    <property type="match status" value="1"/>
</dbReference>
<dbReference type="RefSeq" id="WP_344956852.1">
    <property type="nucleotide sequence ID" value="NZ_BAABCX010000002.1"/>
</dbReference>
<dbReference type="InterPro" id="IPR035940">
    <property type="entry name" value="CAP_sf"/>
</dbReference>
<dbReference type="PANTHER" id="PTHR31157">
    <property type="entry name" value="SCP DOMAIN-CONTAINING PROTEIN"/>
    <property type="match status" value="1"/>
</dbReference>
<dbReference type="InterPro" id="IPR014044">
    <property type="entry name" value="CAP_dom"/>
</dbReference>
<dbReference type="SUPFAM" id="SSF55797">
    <property type="entry name" value="PR-1-like"/>
    <property type="match status" value="1"/>
</dbReference>